<sequence>MFNPLLDIIFIELSTGKTYKVHTLVALLGEQGYLPQLDNEPNKALFKKNFLVMNALFQLQDELLVSGQYLHIDSMSIYLTATLRKELVINNPLKDYYLDWHNYDTSAQEIEDLLTQFWQNIYRHEPALTLTPEELHNLCETWQLPYPFTHKQLQKRWRQLALIHHPDKNPADGEVFKQCHDEYLTLKSAASD</sequence>
<reference evidence="3" key="2">
    <citation type="submission" date="2015-03" db="EMBL/GenBank/DDBJ databases">
        <title>Genome sequence of Pseudoalteromonas citrea.</title>
        <authorList>
            <person name="Xie B.-B."/>
            <person name="Rong J.-C."/>
            <person name="Qin Q.-L."/>
            <person name="Zhang Y.-Z."/>
        </authorList>
    </citation>
    <scope>NUCLEOTIDE SEQUENCE</scope>
    <source>
        <strain evidence="3">DSM 8771</strain>
    </source>
</reference>
<organism evidence="3 4">
    <name type="scientific">Pseudoalteromonas citrea</name>
    <dbReference type="NCBI Taxonomy" id="43655"/>
    <lineage>
        <taxon>Bacteria</taxon>
        <taxon>Pseudomonadati</taxon>
        <taxon>Pseudomonadota</taxon>
        <taxon>Gammaproteobacteria</taxon>
        <taxon>Alteromonadales</taxon>
        <taxon>Pseudoalteromonadaceae</taxon>
        <taxon>Pseudoalteromonas</taxon>
    </lineage>
</organism>
<dbReference type="AlphaFoldDB" id="A0AAD4FQQ5"/>
<evidence type="ECO:0000313" key="3">
    <source>
        <dbReference type="EMBL" id="KAF7767539.1"/>
    </source>
</evidence>
<dbReference type="RefSeq" id="WP_010366950.1">
    <property type="nucleotide sequence ID" value="NZ_AHBZ03000025.1"/>
</dbReference>
<keyword evidence="1" id="KW-0143">Chaperone</keyword>
<dbReference type="SUPFAM" id="SSF46565">
    <property type="entry name" value="Chaperone J-domain"/>
    <property type="match status" value="1"/>
</dbReference>
<evidence type="ECO:0000256" key="1">
    <source>
        <dbReference type="ARBA" id="ARBA00023186"/>
    </source>
</evidence>
<gene>
    <name evidence="3" type="ORF">PCIT_a4442</name>
</gene>
<dbReference type="Proteomes" id="UP000016487">
    <property type="component" value="Unassembled WGS sequence"/>
</dbReference>
<dbReference type="InterPro" id="IPR001623">
    <property type="entry name" value="DnaJ_domain"/>
</dbReference>
<comment type="caution">
    <text evidence="3">The sequence shown here is derived from an EMBL/GenBank/DDBJ whole genome shotgun (WGS) entry which is preliminary data.</text>
</comment>
<dbReference type="Pfam" id="PF12339">
    <property type="entry name" value="DNAJ_related"/>
    <property type="match status" value="1"/>
</dbReference>
<dbReference type="EMBL" id="AHBZ03000025">
    <property type="protein sequence ID" value="KAF7767539.1"/>
    <property type="molecule type" value="Genomic_DNA"/>
</dbReference>
<dbReference type="CDD" id="cd06257">
    <property type="entry name" value="DnaJ"/>
    <property type="match status" value="1"/>
</dbReference>
<name>A0AAD4FQQ5_9GAMM</name>
<accession>A0AAD4FQQ5</accession>
<reference evidence="3" key="1">
    <citation type="journal article" date="2012" name="J. Bacteriol.">
        <title>Genome sequences of type strains of seven species of the marine bacterium Pseudoalteromonas.</title>
        <authorList>
            <person name="Xie B.B."/>
            <person name="Shu Y.L."/>
            <person name="Qin Q.L."/>
            <person name="Rong J.C."/>
            <person name="Zhang X.Y."/>
            <person name="Chen X.L."/>
            <person name="Shi M."/>
            <person name="He H.L."/>
            <person name="Zhou B.C."/>
            <person name="Zhang Y.Z."/>
        </authorList>
    </citation>
    <scope>NUCLEOTIDE SEQUENCE</scope>
    <source>
        <strain evidence="3">DSM 8771</strain>
    </source>
</reference>
<evidence type="ECO:0000313" key="4">
    <source>
        <dbReference type="Proteomes" id="UP000016487"/>
    </source>
</evidence>
<dbReference type="InterPro" id="IPR021059">
    <property type="entry name" value="DnaJ-related_N"/>
</dbReference>
<feature type="domain" description="DnaJ-related protein N-terminal" evidence="2">
    <location>
        <begin position="12"/>
        <end position="120"/>
    </location>
</feature>
<protein>
    <recommendedName>
        <fullName evidence="2">DnaJ-related protein N-terminal domain-containing protein</fullName>
    </recommendedName>
</protein>
<dbReference type="InterPro" id="IPR036869">
    <property type="entry name" value="J_dom_sf"/>
</dbReference>
<evidence type="ECO:0000259" key="2">
    <source>
        <dbReference type="Pfam" id="PF12339"/>
    </source>
</evidence>
<proteinExistence type="predicted"/>
<dbReference type="Gene3D" id="1.10.287.110">
    <property type="entry name" value="DnaJ domain"/>
    <property type="match status" value="1"/>
</dbReference>